<dbReference type="PANTHER" id="PTHR21064">
    <property type="entry name" value="AMINOGLYCOSIDE PHOSPHOTRANSFERASE DOMAIN-CONTAINING PROTEIN-RELATED"/>
    <property type="match status" value="1"/>
</dbReference>
<dbReference type="InterPro" id="IPR002575">
    <property type="entry name" value="Aminoglycoside_PTrfase"/>
</dbReference>
<proteinExistence type="inferred from homology"/>
<dbReference type="EMBL" id="LGAP01000020">
    <property type="protein sequence ID" value="KOF15326.1"/>
    <property type="molecule type" value="Genomic_DNA"/>
</dbReference>
<keyword evidence="3" id="KW-0808">Transferase</keyword>
<dbReference type="InterPro" id="IPR011009">
    <property type="entry name" value="Kinase-like_dom_sf"/>
</dbReference>
<dbReference type="OrthoDB" id="241498at2"/>
<reference evidence="4" key="1">
    <citation type="submission" date="2015-07" db="EMBL/GenBank/DDBJ databases">
        <title>Whole genome sequence of an Ensifer adhaerens strain isolated from a cave pool in the Wind Cave National Park.</title>
        <authorList>
            <person name="Eng W.W.H."/>
            <person name="Gan H.M."/>
            <person name="Barton H.A."/>
            <person name="Savka M.A."/>
        </authorList>
    </citation>
    <scope>NUCLEOTIDE SEQUENCE [LARGE SCALE GENOMIC DNA]</scope>
    <source>
        <strain evidence="4">SD006</strain>
    </source>
</reference>
<feature type="domain" description="Aminoglycoside phosphotransferase" evidence="2">
    <location>
        <begin position="38"/>
        <end position="262"/>
    </location>
</feature>
<evidence type="ECO:0000256" key="1">
    <source>
        <dbReference type="ARBA" id="ARBA00038240"/>
    </source>
</evidence>
<dbReference type="SUPFAM" id="SSF56112">
    <property type="entry name" value="Protein kinase-like (PK-like)"/>
    <property type="match status" value="1"/>
</dbReference>
<dbReference type="Proteomes" id="UP000037425">
    <property type="component" value="Unassembled WGS sequence"/>
</dbReference>
<dbReference type="Gene3D" id="3.90.1200.10">
    <property type="match status" value="1"/>
</dbReference>
<dbReference type="Pfam" id="PF01636">
    <property type="entry name" value="APH"/>
    <property type="match status" value="1"/>
</dbReference>
<dbReference type="PATRIC" id="fig|106592.7.peg.3472"/>
<dbReference type="AlphaFoldDB" id="A0A0L8BKX2"/>
<gene>
    <name evidence="3" type="ORF">AC244_23730</name>
</gene>
<dbReference type="PANTHER" id="PTHR21064:SF6">
    <property type="entry name" value="AMINOGLYCOSIDE PHOSPHOTRANSFERASE DOMAIN-CONTAINING PROTEIN"/>
    <property type="match status" value="1"/>
</dbReference>
<dbReference type="RefSeq" id="WP_053251269.1">
    <property type="nucleotide sequence ID" value="NZ_LGAP01000020.1"/>
</dbReference>
<evidence type="ECO:0000259" key="2">
    <source>
        <dbReference type="Pfam" id="PF01636"/>
    </source>
</evidence>
<evidence type="ECO:0000313" key="3">
    <source>
        <dbReference type="EMBL" id="KOF15326.1"/>
    </source>
</evidence>
<accession>A0A0L8BKX2</accession>
<keyword evidence="3" id="KW-0418">Kinase</keyword>
<dbReference type="GO" id="GO:0004413">
    <property type="term" value="F:homoserine kinase activity"/>
    <property type="evidence" value="ECO:0007669"/>
    <property type="project" value="TreeGrafter"/>
</dbReference>
<dbReference type="InterPro" id="IPR050249">
    <property type="entry name" value="Pseudomonas-type_ThrB"/>
</dbReference>
<dbReference type="GO" id="GO:0009088">
    <property type="term" value="P:threonine biosynthetic process"/>
    <property type="evidence" value="ECO:0007669"/>
    <property type="project" value="TreeGrafter"/>
</dbReference>
<comment type="caution">
    <text evidence="3">The sequence shown here is derived from an EMBL/GenBank/DDBJ whole genome shotgun (WGS) entry which is preliminary data.</text>
</comment>
<protein>
    <submittedName>
        <fullName evidence="3">Serine kinase</fullName>
    </submittedName>
</protein>
<sequence>MAEHLPRRLLEGLEARAQKAIAHWGLENAKPTLLKYRENAVFRVTLADGEPAALRLHRPGYHDESALRSELQWMTALRDGGLAVPSAIAALDGRLLVRLAPTDDSAGQHADIVSWMHGAPLGESGVPLAYGAERQAVIFHALGALMADMHNLADRWSVPTGFKRASWDAEGLLGERPVWGRFWDCQGLSDEQKLGLAGLRDRLRPILERMSAGGHDYGLIHADLVRENVLVRDDGVAFIDFDDAGFGFRLFDIATALLKNRTEPNYEAIERSLVGGYRSKRPLSDAALSTLPIFMTLRSLTYIGWFAARPELPGAKARIKRYADESLRLAQTLPVPA</sequence>
<evidence type="ECO:0000313" key="4">
    <source>
        <dbReference type="Proteomes" id="UP000037425"/>
    </source>
</evidence>
<comment type="similarity">
    <text evidence="1">Belongs to the pseudomonas-type ThrB family.</text>
</comment>
<name>A0A0L8BKX2_ENSAD</name>
<organism evidence="3 4">
    <name type="scientific">Ensifer adhaerens</name>
    <name type="common">Sinorhizobium morelense</name>
    <dbReference type="NCBI Taxonomy" id="106592"/>
    <lineage>
        <taxon>Bacteria</taxon>
        <taxon>Pseudomonadati</taxon>
        <taxon>Pseudomonadota</taxon>
        <taxon>Alphaproteobacteria</taxon>
        <taxon>Hyphomicrobiales</taxon>
        <taxon>Rhizobiaceae</taxon>
        <taxon>Sinorhizobium/Ensifer group</taxon>
        <taxon>Ensifer</taxon>
    </lineage>
</organism>